<dbReference type="FunCoup" id="A0A1Y2EF32">
    <property type="interactions" value="80"/>
</dbReference>
<keyword evidence="2 5" id="KW-0812">Transmembrane</keyword>
<feature type="transmembrane region" description="Helical" evidence="5">
    <location>
        <begin position="92"/>
        <end position="112"/>
    </location>
</feature>
<sequence length="179" mass="19835">MGESLIFSPVPYHILSYGTLLGTQFFHTFINAIASFKVLERPQFGLLQRAIFPAYFGMQTVIPVALAVTYPATRITRSGISGVLDETNRWSVLAPLATVFVTGLINWAYLLPATNAVTAKRRQQEKKDGKQSWDAPPHSQEMVALNKNFGQLHGLSSLLNVVSFIATVTYSFTLASRFH</sequence>
<feature type="transmembrane region" description="Helical" evidence="5">
    <location>
        <begin position="152"/>
        <end position="172"/>
    </location>
</feature>
<feature type="transmembrane region" description="Helical" evidence="5">
    <location>
        <begin position="14"/>
        <end position="39"/>
    </location>
</feature>
<evidence type="ECO:0000313" key="7">
    <source>
        <dbReference type="EMBL" id="ORY70159.1"/>
    </source>
</evidence>
<protein>
    <recommendedName>
        <fullName evidence="6">TMEM205-like domain-containing protein</fullName>
    </recommendedName>
</protein>
<evidence type="ECO:0000256" key="2">
    <source>
        <dbReference type="ARBA" id="ARBA00022692"/>
    </source>
</evidence>
<evidence type="ECO:0000259" key="6">
    <source>
        <dbReference type="Pfam" id="PF13664"/>
    </source>
</evidence>
<dbReference type="PANTHER" id="PTHR23241">
    <property type="entry name" value="LATE EMBRYOGENESIS ABUNDANT PLANTS LEA-RELATED"/>
    <property type="match status" value="1"/>
</dbReference>
<keyword evidence="3 5" id="KW-1133">Transmembrane helix</keyword>
<dbReference type="Pfam" id="PF13664">
    <property type="entry name" value="DUF4149"/>
    <property type="match status" value="1"/>
</dbReference>
<dbReference type="AlphaFoldDB" id="A0A1Y2EF32"/>
<comment type="subcellular location">
    <subcellularLocation>
        <location evidence="1">Membrane</location>
    </subcellularLocation>
</comment>
<evidence type="ECO:0000313" key="8">
    <source>
        <dbReference type="Proteomes" id="UP000193689"/>
    </source>
</evidence>
<dbReference type="RefSeq" id="XP_040720109.1">
    <property type="nucleotide sequence ID" value="XM_040864874.1"/>
</dbReference>
<proteinExistence type="predicted"/>
<name>A0A1Y2EF32_9PEZI</name>
<evidence type="ECO:0000256" key="1">
    <source>
        <dbReference type="ARBA" id="ARBA00004370"/>
    </source>
</evidence>
<dbReference type="InterPro" id="IPR053009">
    <property type="entry name" value="Xanthocillin_Biosynth-Assoc"/>
</dbReference>
<comment type="caution">
    <text evidence="7">The sequence shown here is derived from an EMBL/GenBank/DDBJ whole genome shotgun (WGS) entry which is preliminary data.</text>
</comment>
<gene>
    <name evidence="7" type="ORF">BCR38DRAFT_503287</name>
</gene>
<dbReference type="GeneID" id="63781086"/>
<keyword evidence="8" id="KW-1185">Reference proteome</keyword>
<evidence type="ECO:0000256" key="5">
    <source>
        <dbReference type="SAM" id="Phobius"/>
    </source>
</evidence>
<dbReference type="PANTHER" id="PTHR23241:SF106">
    <property type="entry name" value="DUF4149 DOMAIN-CONTAINING PROTEIN"/>
    <property type="match status" value="1"/>
</dbReference>
<evidence type="ECO:0000256" key="3">
    <source>
        <dbReference type="ARBA" id="ARBA00022989"/>
    </source>
</evidence>
<keyword evidence="4 5" id="KW-0472">Membrane</keyword>
<dbReference type="GO" id="GO:0016020">
    <property type="term" value="C:membrane"/>
    <property type="evidence" value="ECO:0007669"/>
    <property type="project" value="UniProtKB-SubCell"/>
</dbReference>
<dbReference type="OrthoDB" id="1641132at2759"/>
<evidence type="ECO:0000256" key="4">
    <source>
        <dbReference type="ARBA" id="ARBA00023136"/>
    </source>
</evidence>
<dbReference type="Proteomes" id="UP000193689">
    <property type="component" value="Unassembled WGS sequence"/>
</dbReference>
<feature type="transmembrane region" description="Helical" evidence="5">
    <location>
        <begin position="51"/>
        <end position="72"/>
    </location>
</feature>
<dbReference type="InterPro" id="IPR025423">
    <property type="entry name" value="TMEM205-like"/>
</dbReference>
<organism evidence="7 8">
    <name type="scientific">Pseudomassariella vexata</name>
    <dbReference type="NCBI Taxonomy" id="1141098"/>
    <lineage>
        <taxon>Eukaryota</taxon>
        <taxon>Fungi</taxon>
        <taxon>Dikarya</taxon>
        <taxon>Ascomycota</taxon>
        <taxon>Pezizomycotina</taxon>
        <taxon>Sordariomycetes</taxon>
        <taxon>Xylariomycetidae</taxon>
        <taxon>Amphisphaeriales</taxon>
        <taxon>Pseudomassariaceae</taxon>
        <taxon>Pseudomassariella</taxon>
    </lineage>
</organism>
<dbReference type="EMBL" id="MCFJ01000002">
    <property type="protein sequence ID" value="ORY70159.1"/>
    <property type="molecule type" value="Genomic_DNA"/>
</dbReference>
<accession>A0A1Y2EF32</accession>
<reference evidence="7 8" key="1">
    <citation type="submission" date="2016-07" db="EMBL/GenBank/DDBJ databases">
        <title>Pervasive Adenine N6-methylation of Active Genes in Fungi.</title>
        <authorList>
            <consortium name="DOE Joint Genome Institute"/>
            <person name="Mondo S.J."/>
            <person name="Dannebaum R.O."/>
            <person name="Kuo R.C."/>
            <person name="Labutti K."/>
            <person name="Haridas S."/>
            <person name="Kuo A."/>
            <person name="Salamov A."/>
            <person name="Ahrendt S.R."/>
            <person name="Lipzen A."/>
            <person name="Sullivan W."/>
            <person name="Andreopoulos W.B."/>
            <person name="Clum A."/>
            <person name="Lindquist E."/>
            <person name="Daum C."/>
            <person name="Ramamoorthy G.K."/>
            <person name="Gryganskyi A."/>
            <person name="Culley D."/>
            <person name="Magnuson J.K."/>
            <person name="James T.Y."/>
            <person name="O'Malley M.A."/>
            <person name="Stajich J.E."/>
            <person name="Spatafora J.W."/>
            <person name="Visel A."/>
            <person name="Grigoriev I.V."/>
        </authorList>
    </citation>
    <scope>NUCLEOTIDE SEQUENCE [LARGE SCALE GENOMIC DNA]</scope>
    <source>
        <strain evidence="7 8">CBS 129021</strain>
    </source>
</reference>
<dbReference type="InParanoid" id="A0A1Y2EF32"/>
<feature type="domain" description="TMEM205-like" evidence="6">
    <location>
        <begin position="15"/>
        <end position="122"/>
    </location>
</feature>